<evidence type="ECO:0000256" key="3">
    <source>
        <dbReference type="ARBA" id="ARBA00022679"/>
    </source>
</evidence>
<dbReference type="Gene3D" id="3.40.220.10">
    <property type="entry name" value="Leucine Aminopeptidase, subunit E, domain 1"/>
    <property type="match status" value="2"/>
</dbReference>
<comment type="subcellular location">
    <subcellularLocation>
        <location evidence="1">Nucleus</location>
    </subcellularLocation>
</comment>
<feature type="domain" description="PARP catalytic" evidence="9">
    <location>
        <begin position="1486"/>
        <end position="1683"/>
    </location>
</feature>
<feature type="compositionally biased region" description="Basic residues" evidence="7">
    <location>
        <begin position="101"/>
        <end position="115"/>
    </location>
</feature>
<dbReference type="SUPFAM" id="SSF56399">
    <property type="entry name" value="ADP-ribosylation"/>
    <property type="match status" value="1"/>
</dbReference>
<dbReference type="EMBL" id="CALNXI010002473">
    <property type="protein sequence ID" value="CAH3188077.1"/>
    <property type="molecule type" value="Genomic_DNA"/>
</dbReference>
<dbReference type="InterPro" id="IPR012677">
    <property type="entry name" value="Nucleotide-bd_a/b_plait_sf"/>
</dbReference>
<dbReference type="SUPFAM" id="SSF54928">
    <property type="entry name" value="RNA-binding domain, RBD"/>
    <property type="match status" value="1"/>
</dbReference>
<feature type="region of interest" description="Disordered" evidence="7">
    <location>
        <begin position="366"/>
        <end position="385"/>
    </location>
</feature>
<evidence type="ECO:0000256" key="1">
    <source>
        <dbReference type="ARBA" id="ARBA00004123"/>
    </source>
</evidence>
<dbReference type="Proteomes" id="UP001159427">
    <property type="component" value="Unassembled WGS sequence"/>
</dbReference>
<evidence type="ECO:0000259" key="9">
    <source>
        <dbReference type="PROSITE" id="PS51059"/>
    </source>
</evidence>
<reference evidence="11 12" key="1">
    <citation type="submission" date="2022-05" db="EMBL/GenBank/DDBJ databases">
        <authorList>
            <consortium name="Genoscope - CEA"/>
            <person name="William W."/>
        </authorList>
    </citation>
    <scope>NUCLEOTIDE SEQUENCE [LARGE SCALE GENOMIC DNA]</scope>
</reference>
<dbReference type="InterPro" id="IPR052056">
    <property type="entry name" value="Mono-ARTD/PARP"/>
</dbReference>
<proteinExistence type="predicted"/>
<dbReference type="InterPro" id="IPR004170">
    <property type="entry name" value="WWE_dom"/>
</dbReference>
<comment type="caution">
    <text evidence="11">The sequence shown here is derived from an EMBL/GenBank/DDBJ whole genome shotgun (WGS) entry which is preliminary data.</text>
</comment>
<feature type="domain" description="Macro" evidence="10">
    <location>
        <begin position="1090"/>
        <end position="1265"/>
    </location>
</feature>
<name>A0ABN8S8N0_9CNID</name>
<gene>
    <name evidence="11" type="ORF">PEVE_00018125</name>
</gene>
<protein>
    <recommendedName>
        <fullName evidence="6">Poly [ADP-ribose] polymerase</fullName>
        <shortName evidence="6">PARP</shortName>
        <ecNumber evidence="6">2.4.2.-</ecNumber>
    </recommendedName>
</protein>
<dbReference type="Pfam" id="PF01661">
    <property type="entry name" value="Macro"/>
    <property type="match status" value="2"/>
</dbReference>
<dbReference type="InterPro" id="IPR035979">
    <property type="entry name" value="RBD_domain_sf"/>
</dbReference>
<dbReference type="Pfam" id="PF23085">
    <property type="entry name" value="RRM_PARP14_3"/>
    <property type="match status" value="1"/>
</dbReference>
<feature type="compositionally biased region" description="Polar residues" evidence="7">
    <location>
        <begin position="121"/>
        <end position="131"/>
    </location>
</feature>
<dbReference type="CDD" id="cd01439">
    <property type="entry name" value="TCCD_inducible_PARP_like"/>
    <property type="match status" value="1"/>
</dbReference>
<accession>A0ABN8S8N0</accession>
<dbReference type="PROSITE" id="PS50918">
    <property type="entry name" value="WWE"/>
    <property type="match status" value="1"/>
</dbReference>
<dbReference type="SUPFAM" id="SSF117839">
    <property type="entry name" value="WWE domain"/>
    <property type="match status" value="1"/>
</dbReference>
<dbReference type="InterPro" id="IPR002589">
    <property type="entry name" value="Macro_dom"/>
</dbReference>
<dbReference type="PROSITE" id="PS51154">
    <property type="entry name" value="MACRO"/>
    <property type="match status" value="2"/>
</dbReference>
<dbReference type="PANTHER" id="PTHR14453">
    <property type="entry name" value="PARP/ZINC FINGER CCCH TYPE DOMAIN CONTAINING PROTEIN"/>
    <property type="match status" value="1"/>
</dbReference>
<dbReference type="Gene3D" id="3.90.228.10">
    <property type="match status" value="1"/>
</dbReference>
<feature type="region of interest" description="Disordered" evidence="7">
    <location>
        <begin position="845"/>
        <end position="879"/>
    </location>
</feature>
<dbReference type="InterPro" id="IPR043472">
    <property type="entry name" value="Macro_dom-like"/>
</dbReference>
<evidence type="ECO:0000259" key="10">
    <source>
        <dbReference type="PROSITE" id="PS51154"/>
    </source>
</evidence>
<feature type="compositionally biased region" description="Acidic residues" evidence="7">
    <location>
        <begin position="853"/>
        <end position="876"/>
    </location>
</feature>
<dbReference type="InterPro" id="IPR037197">
    <property type="entry name" value="WWE_dom_sf"/>
</dbReference>
<feature type="compositionally biased region" description="Basic and acidic residues" evidence="7">
    <location>
        <begin position="80"/>
        <end position="93"/>
    </location>
</feature>
<dbReference type="PROSITE" id="PS51059">
    <property type="entry name" value="PARP_CATALYTIC"/>
    <property type="match status" value="1"/>
</dbReference>
<dbReference type="SUPFAM" id="SSF52949">
    <property type="entry name" value="Macro domain-like"/>
    <property type="match status" value="2"/>
</dbReference>
<keyword evidence="2 6" id="KW-0328">Glycosyltransferase</keyword>
<dbReference type="Pfam" id="PF00644">
    <property type="entry name" value="PARP"/>
    <property type="match status" value="1"/>
</dbReference>
<feature type="domain" description="WWE" evidence="8">
    <location>
        <begin position="1399"/>
        <end position="1475"/>
    </location>
</feature>
<evidence type="ECO:0000313" key="12">
    <source>
        <dbReference type="Proteomes" id="UP001159427"/>
    </source>
</evidence>
<keyword evidence="4 6" id="KW-0520">NAD</keyword>
<dbReference type="SMART" id="SM00506">
    <property type="entry name" value="A1pp"/>
    <property type="match status" value="2"/>
</dbReference>
<dbReference type="Gene3D" id="3.30.720.50">
    <property type="match status" value="1"/>
</dbReference>
<dbReference type="CDD" id="cd00590">
    <property type="entry name" value="RRM_SF"/>
    <property type="match status" value="1"/>
</dbReference>
<evidence type="ECO:0000256" key="6">
    <source>
        <dbReference type="RuleBase" id="RU362114"/>
    </source>
</evidence>
<dbReference type="PANTHER" id="PTHR14453:SF67">
    <property type="entry name" value="POLY [ADP-RIBOSE] POLYMERASE"/>
    <property type="match status" value="1"/>
</dbReference>
<evidence type="ECO:0000256" key="2">
    <source>
        <dbReference type="ARBA" id="ARBA00022676"/>
    </source>
</evidence>
<sequence length="1683" mass="191250">MAGECNLIDHLAIFLLLAKNSGRLMFKKKEEENQRKLEIQIQLTEFLILSSEEHQKPTSSTNKDQDNENGSTDTTAANHHHSDSLFRSERDTWKTVPTKAQHTRPPRGGPHRGRRIANATRGASSRSVPHQNQREDGRQPIRGRGTRGRRGRSISTNTPGRGHGRGGPNSQPGAVQRQRYDPVFLGFTQPDIKYEWNKLYVLGLRHKSSRDSLKNFMELVSGGAYKVRHLEWFGNGKAIVTLNTKKLSGPDFSNMLTEAKRRPQEGVNYVIERAPECKSIFVSEFSEDTTVEQVEAYFDEVGSLDLARGVQVNHRLWEEDKKHKRAIVYFKDKRSVKKATTMDHFLNEKALHVEAFYPYMGITGEDKQPKGSLRPLPGEPEGSRQPEFYKSVNRDLMEFVMKSNQEVKLREELDLKERARIRWNEDAYVLIKYGGHKVDQEFDEQVWKRHCSDIVDAFLDNCCAKDFPLEEEILDEVADQLPQVERALPKLTAQVKLQKESCQLILICQKSNMPDFEERLKVRLKDIKREVLERKLEQKRKTDIPCEKLQLLQNARIEDILKKEINTEIQAKLDLGSKSLVVKTPKDLMASVMSYLKLRLDEIDHNSMPYPPEILDILKTKVGKRKMAAELPEGCSFNVDEKTKKVILIGRTPEETIQGRTKAMEVLISDRSLVVNDRDNHLIGSEKWKDLCKKLEKRLKIRTKRELSCIAVFGFRQDVSEAVTKMRDFLNEKKATEGEFRLGSSIHRRFFNEFYKDELSKIKEELAIAFHAVEISLDENGDRIVFSGTEDGVKEVEERLYLLQEQIKEKMFNISTPGMRSFLAQEDGKRLIAAVEQEQKCVIEITEQNGDQREDDESDDDEPLSTGSDGEDEVDENKETIVTSAGKKVIWKTGNIEEEKADILVCSVGSNFKLSIGAVATAMSKAAGPALQKALREKEDETADLGEGDIIHTVPGNLPCRWVIHCVCCPWKETAEQKQILRDLLRKCFDKASLLGASTIGLPLIGTGNLGFPYDVAVQIMIEAALDYSQANPDSPLEEFRFIVYCGDQLGITEFEEKFRKFKKENYSKPRPSRRPADLRKRRRMTPVSEFSCKEVYLEGLTVKLVKGDITQEFSDAICNVVTQDLDMESGNLSKVIAEVCGEVVQRELRSKAPQRPGEVLMTSAGLLSTKNIIHMVVVSGNKKHLQACVEKALKVADSEGLDSVSIPAVGSGGLGLSPEDSAEVVFKAIAAFADKPSQSVYDVRVVVFDDSKIGAFVNEMEDFQRENAPVSCSEANEEVADAAYNDETLEAPADDLPTYWRRQKVIVHGTTESFEAVIEALKDGLIKACKHPRVIKHDVINRLSKRCIRDLKRMARARDVKLDQPEADTIRLEGLPKDVMDINSEVSDAIDEQREREHREERAEQTSKTVQWYMVDVSGKLEPFEKMANNEIDSAYKSKKPSLLFTHEDLKAEINFGTMEVTFLRNGRIKQVQRIDVYPLPDEWDPQPRDERGKEETLHLVSLAQDSQEFKTVEEKFLQSLRGKVSITNIERVQNPSLFNAYAVRKQTMDLKNGPHENQLKLFHGTKYESFKPINVQGFNRSLCGKNATAYGDGVYFAKDASYSETYSQPGPHGERCMYLARVLVGKYTAGNQGMKRPPPIDPNKPEILYDSVVNKKDDPTIFVIFNDFHCYPEYIITFKKP</sequence>
<dbReference type="InterPro" id="IPR012317">
    <property type="entry name" value="Poly(ADP-ribose)pol_cat_dom"/>
</dbReference>
<dbReference type="Gene3D" id="3.30.70.330">
    <property type="match status" value="1"/>
</dbReference>
<feature type="domain" description="Macro" evidence="10">
    <location>
        <begin position="876"/>
        <end position="1063"/>
    </location>
</feature>
<keyword evidence="12" id="KW-1185">Reference proteome</keyword>
<organism evidence="11 12">
    <name type="scientific">Porites evermanni</name>
    <dbReference type="NCBI Taxonomy" id="104178"/>
    <lineage>
        <taxon>Eukaryota</taxon>
        <taxon>Metazoa</taxon>
        <taxon>Cnidaria</taxon>
        <taxon>Anthozoa</taxon>
        <taxon>Hexacorallia</taxon>
        <taxon>Scleractinia</taxon>
        <taxon>Fungiina</taxon>
        <taxon>Poritidae</taxon>
        <taxon>Porites</taxon>
    </lineage>
</organism>
<feature type="compositionally biased region" description="Polar residues" evidence="7">
    <location>
        <begin position="57"/>
        <end position="77"/>
    </location>
</feature>
<evidence type="ECO:0000256" key="5">
    <source>
        <dbReference type="ARBA" id="ARBA00023242"/>
    </source>
</evidence>
<evidence type="ECO:0000313" key="11">
    <source>
        <dbReference type="EMBL" id="CAH3188077.1"/>
    </source>
</evidence>
<evidence type="ECO:0000259" key="8">
    <source>
        <dbReference type="PROSITE" id="PS50918"/>
    </source>
</evidence>
<keyword evidence="3 6" id="KW-0808">Transferase</keyword>
<feature type="region of interest" description="Disordered" evidence="7">
    <location>
        <begin position="52"/>
        <end position="176"/>
    </location>
</feature>
<evidence type="ECO:0000256" key="4">
    <source>
        <dbReference type="ARBA" id="ARBA00023027"/>
    </source>
</evidence>
<keyword evidence="5" id="KW-0539">Nucleus</keyword>
<evidence type="ECO:0000256" key="7">
    <source>
        <dbReference type="SAM" id="MobiDB-lite"/>
    </source>
</evidence>
<dbReference type="EC" id="2.4.2.-" evidence="6"/>